<comment type="caution">
    <text evidence="5">The sequence shown here is derived from an EMBL/GenBank/DDBJ whole genome shotgun (WGS) entry which is preliminary data.</text>
</comment>
<evidence type="ECO:0000256" key="2">
    <source>
        <dbReference type="ARBA" id="ARBA00023125"/>
    </source>
</evidence>
<keyword evidence="6" id="KW-1185">Reference proteome</keyword>
<dbReference type="PRINTS" id="PR00035">
    <property type="entry name" value="HTHGNTR"/>
</dbReference>
<dbReference type="InterPro" id="IPR011711">
    <property type="entry name" value="GntR_C"/>
</dbReference>
<dbReference type="Proteomes" id="UP000316213">
    <property type="component" value="Unassembled WGS sequence"/>
</dbReference>
<evidence type="ECO:0000313" key="5">
    <source>
        <dbReference type="EMBL" id="TWT94977.1"/>
    </source>
</evidence>
<proteinExistence type="predicted"/>
<dbReference type="Gene3D" id="1.20.120.530">
    <property type="entry name" value="GntR ligand-binding domain-like"/>
    <property type="match status" value="1"/>
</dbReference>
<feature type="domain" description="HTH gntR-type" evidence="4">
    <location>
        <begin position="14"/>
        <end position="82"/>
    </location>
</feature>
<dbReference type="InterPro" id="IPR000524">
    <property type="entry name" value="Tscrpt_reg_HTH_GntR"/>
</dbReference>
<dbReference type="EMBL" id="SJPM01000007">
    <property type="protein sequence ID" value="TWT94977.1"/>
    <property type="molecule type" value="Genomic_DNA"/>
</dbReference>
<keyword evidence="1" id="KW-0805">Transcription regulation</keyword>
<dbReference type="InterPro" id="IPR036388">
    <property type="entry name" value="WH-like_DNA-bd_sf"/>
</dbReference>
<dbReference type="GO" id="GO:0003677">
    <property type="term" value="F:DNA binding"/>
    <property type="evidence" value="ECO:0007669"/>
    <property type="project" value="UniProtKB-KW"/>
</dbReference>
<dbReference type="Pfam" id="PF07729">
    <property type="entry name" value="FCD"/>
    <property type="match status" value="1"/>
</dbReference>
<keyword evidence="2" id="KW-0238">DNA-binding</keyword>
<evidence type="ECO:0000256" key="1">
    <source>
        <dbReference type="ARBA" id="ARBA00023015"/>
    </source>
</evidence>
<evidence type="ECO:0000313" key="6">
    <source>
        <dbReference type="Proteomes" id="UP000316213"/>
    </source>
</evidence>
<accession>A0A5C6A6I3</accession>
<dbReference type="AlphaFoldDB" id="A0A5C6A6I3"/>
<dbReference type="PANTHER" id="PTHR43537:SF5">
    <property type="entry name" value="UXU OPERON TRANSCRIPTIONAL REGULATOR"/>
    <property type="match status" value="1"/>
</dbReference>
<dbReference type="Pfam" id="PF00392">
    <property type="entry name" value="GntR"/>
    <property type="match status" value="1"/>
</dbReference>
<dbReference type="OrthoDB" id="261145at2"/>
<dbReference type="GO" id="GO:0003700">
    <property type="term" value="F:DNA-binding transcription factor activity"/>
    <property type="evidence" value="ECO:0007669"/>
    <property type="project" value="InterPro"/>
</dbReference>
<reference evidence="5 6" key="1">
    <citation type="submission" date="2019-02" db="EMBL/GenBank/DDBJ databases">
        <title>Deep-cultivation of Planctomycetes and their phenomic and genomic characterization uncovers novel biology.</title>
        <authorList>
            <person name="Wiegand S."/>
            <person name="Jogler M."/>
            <person name="Boedeker C."/>
            <person name="Pinto D."/>
            <person name="Vollmers J."/>
            <person name="Rivas-Marin E."/>
            <person name="Kohn T."/>
            <person name="Peeters S.H."/>
            <person name="Heuer A."/>
            <person name="Rast P."/>
            <person name="Oberbeckmann S."/>
            <person name="Bunk B."/>
            <person name="Jeske O."/>
            <person name="Meyerdierks A."/>
            <person name="Storesund J.E."/>
            <person name="Kallscheuer N."/>
            <person name="Luecker S."/>
            <person name="Lage O.M."/>
            <person name="Pohl T."/>
            <person name="Merkel B.J."/>
            <person name="Hornburger P."/>
            <person name="Mueller R.-W."/>
            <person name="Bruemmer F."/>
            <person name="Labrenz M."/>
            <person name="Spormann A.M."/>
            <person name="Op Den Camp H."/>
            <person name="Overmann J."/>
            <person name="Amann R."/>
            <person name="Jetten M.S.M."/>
            <person name="Mascher T."/>
            <person name="Medema M.H."/>
            <person name="Devos D.P."/>
            <person name="Kaster A.-K."/>
            <person name="Ovreas L."/>
            <person name="Rohde M."/>
            <person name="Galperin M.Y."/>
            <person name="Jogler C."/>
        </authorList>
    </citation>
    <scope>NUCLEOTIDE SEQUENCE [LARGE SCALE GENOMIC DNA]</scope>
    <source>
        <strain evidence="5 6">Pla100</strain>
    </source>
</reference>
<sequence length="231" mass="25799">MSIASIAEFQVQSQSLAAQVADHLVRFIRQGASDDPQQLPAERQLAEQMGVSRPVVREAIKRLEMQGLLEVRHGKSVKVVDQLHRPVSASLSLLIPDVTERLRQLQETRIVIEPESARLAAERGSAQSIQQLRSLQDSLVAAESIEEAIEIDLQFHHALAEASGNLMFRLFLDSLADISRESRQRTIGRVGKQAAIDHHEQIVRALERRRPQAAAKAMRHHIKMASEDLGL</sequence>
<dbReference type="SUPFAM" id="SSF46785">
    <property type="entry name" value="Winged helix' DNA-binding domain"/>
    <property type="match status" value="1"/>
</dbReference>
<gene>
    <name evidence="5" type="primary">lutR</name>
    <name evidence="5" type="ORF">Pla100_35560</name>
</gene>
<dbReference type="InterPro" id="IPR008920">
    <property type="entry name" value="TF_FadR/GntR_C"/>
</dbReference>
<dbReference type="InterPro" id="IPR036390">
    <property type="entry name" value="WH_DNA-bd_sf"/>
</dbReference>
<dbReference type="SMART" id="SM00895">
    <property type="entry name" value="FCD"/>
    <property type="match status" value="1"/>
</dbReference>
<protein>
    <submittedName>
        <fullName evidence="5">HTH-type transcriptional regulator LutR</fullName>
    </submittedName>
</protein>
<dbReference type="Gene3D" id="1.10.10.10">
    <property type="entry name" value="Winged helix-like DNA-binding domain superfamily/Winged helix DNA-binding domain"/>
    <property type="match status" value="1"/>
</dbReference>
<dbReference type="CDD" id="cd07377">
    <property type="entry name" value="WHTH_GntR"/>
    <property type="match status" value="1"/>
</dbReference>
<evidence type="ECO:0000259" key="4">
    <source>
        <dbReference type="PROSITE" id="PS50949"/>
    </source>
</evidence>
<name>A0A5C6A6I3_9BACT</name>
<dbReference type="SUPFAM" id="SSF48008">
    <property type="entry name" value="GntR ligand-binding domain-like"/>
    <property type="match status" value="1"/>
</dbReference>
<dbReference type="SMART" id="SM00345">
    <property type="entry name" value="HTH_GNTR"/>
    <property type="match status" value="1"/>
</dbReference>
<dbReference type="RefSeq" id="WP_146578929.1">
    <property type="nucleotide sequence ID" value="NZ_SJPM01000007.1"/>
</dbReference>
<dbReference type="PROSITE" id="PS50949">
    <property type="entry name" value="HTH_GNTR"/>
    <property type="match status" value="1"/>
</dbReference>
<evidence type="ECO:0000256" key="3">
    <source>
        <dbReference type="ARBA" id="ARBA00023163"/>
    </source>
</evidence>
<dbReference type="PANTHER" id="PTHR43537">
    <property type="entry name" value="TRANSCRIPTIONAL REGULATOR, GNTR FAMILY"/>
    <property type="match status" value="1"/>
</dbReference>
<organism evidence="5 6">
    <name type="scientific">Neorhodopirellula pilleata</name>
    <dbReference type="NCBI Taxonomy" id="2714738"/>
    <lineage>
        <taxon>Bacteria</taxon>
        <taxon>Pseudomonadati</taxon>
        <taxon>Planctomycetota</taxon>
        <taxon>Planctomycetia</taxon>
        <taxon>Pirellulales</taxon>
        <taxon>Pirellulaceae</taxon>
        <taxon>Neorhodopirellula</taxon>
    </lineage>
</organism>
<keyword evidence="3" id="KW-0804">Transcription</keyword>